<name>A0ABT1UF43_9GAMM</name>
<reference evidence="1 2" key="1">
    <citation type="submission" date="2022-07" db="EMBL/GenBank/DDBJ databases">
        <title>Methylomonas rivi sp. nov., Methylomonas rosea sp. nov., Methylomonas aureus sp. nov. and Methylomonas subterranea sp. nov., four novel methanotrophs isolated from a freshwater creek and the deep terrestrial subsurface.</title>
        <authorList>
            <person name="Abin C."/>
            <person name="Sankaranarayanan K."/>
            <person name="Garner C."/>
            <person name="Sindelar R."/>
            <person name="Kotary K."/>
            <person name="Garner R."/>
            <person name="Barclay S."/>
            <person name="Lawson P."/>
            <person name="Krumholz L."/>
        </authorList>
    </citation>
    <scope>NUCLEOTIDE SEQUENCE [LARGE SCALE GENOMIC DNA]</scope>
    <source>
        <strain evidence="1 2">SURF-1</strain>
    </source>
</reference>
<comment type="caution">
    <text evidence="1">The sequence shown here is derived from an EMBL/GenBank/DDBJ whole genome shotgun (WGS) entry which is preliminary data.</text>
</comment>
<dbReference type="Proteomes" id="UP001524569">
    <property type="component" value="Unassembled WGS sequence"/>
</dbReference>
<dbReference type="RefSeq" id="WP_256609695.1">
    <property type="nucleotide sequence ID" value="NZ_JANIBM010000003.1"/>
</dbReference>
<evidence type="ECO:0000313" key="2">
    <source>
        <dbReference type="Proteomes" id="UP001524569"/>
    </source>
</evidence>
<accession>A0ABT1UF43</accession>
<proteinExistence type="predicted"/>
<keyword evidence="2" id="KW-1185">Reference proteome</keyword>
<organism evidence="1 2">
    <name type="scientific">Methylomonas aurea</name>
    <dbReference type="NCBI Taxonomy" id="2952224"/>
    <lineage>
        <taxon>Bacteria</taxon>
        <taxon>Pseudomonadati</taxon>
        <taxon>Pseudomonadota</taxon>
        <taxon>Gammaproteobacteria</taxon>
        <taxon>Methylococcales</taxon>
        <taxon>Methylococcaceae</taxon>
        <taxon>Methylomonas</taxon>
    </lineage>
</organism>
<evidence type="ECO:0000313" key="1">
    <source>
        <dbReference type="EMBL" id="MCQ8180320.1"/>
    </source>
</evidence>
<sequence length="89" mass="9991">MAVKDRFAELKAYFFEDGGVIFDRSSGYTYRLDSLTLSVFAAVERLASDLETGNEQQLAERVATMRSDYSIDDITQALAQLKRVSILSD</sequence>
<evidence type="ECO:0008006" key="3">
    <source>
        <dbReference type="Google" id="ProtNLM"/>
    </source>
</evidence>
<gene>
    <name evidence="1" type="ORF">NP603_04295</name>
</gene>
<dbReference type="EMBL" id="JANIBM010000003">
    <property type="protein sequence ID" value="MCQ8180320.1"/>
    <property type="molecule type" value="Genomic_DNA"/>
</dbReference>
<protein>
    <recommendedName>
        <fullName evidence="3">PqqD family protein</fullName>
    </recommendedName>
</protein>